<dbReference type="GO" id="GO:0005737">
    <property type="term" value="C:cytoplasm"/>
    <property type="evidence" value="ECO:0007669"/>
    <property type="project" value="TreeGrafter"/>
</dbReference>
<dbReference type="EMBL" id="NUBY01000097">
    <property type="protein sequence ID" value="PEQ03367.1"/>
    <property type="molecule type" value="Genomic_DNA"/>
</dbReference>
<feature type="transmembrane region" description="Helical" evidence="1">
    <location>
        <begin position="158"/>
        <end position="183"/>
    </location>
</feature>
<dbReference type="GO" id="GO:0016020">
    <property type="term" value="C:membrane"/>
    <property type="evidence" value="ECO:0007669"/>
    <property type="project" value="InterPro"/>
</dbReference>
<dbReference type="RefSeq" id="WP_098226912.1">
    <property type="nucleotide sequence ID" value="NZ_NUBY01000097.1"/>
</dbReference>
<feature type="transmembrane region" description="Helical" evidence="1">
    <location>
        <begin position="250"/>
        <end position="270"/>
    </location>
</feature>
<dbReference type="PANTHER" id="PTHR13325:SF3">
    <property type="entry name" value="MEMBRANE-BOUND TRANSCRIPTION FACTOR SITE-2 PROTEASE"/>
    <property type="match status" value="1"/>
</dbReference>
<dbReference type="PANTHER" id="PTHR13325">
    <property type="entry name" value="PROTEASE M50 MEMBRANE-BOUND TRANSCRIPTION FACTOR SITE 2 PROTEASE"/>
    <property type="match status" value="1"/>
</dbReference>
<comment type="caution">
    <text evidence="2">The sequence shown here is derived from an EMBL/GenBank/DDBJ whole genome shotgun (WGS) entry which is preliminary data.</text>
</comment>
<name>A0A2A8HCK6_9BACI</name>
<accession>A0A2A8HCK6</accession>
<evidence type="ECO:0000256" key="1">
    <source>
        <dbReference type="SAM" id="Phobius"/>
    </source>
</evidence>
<sequence length="390" mass="45514">MQLPNYVELNKVNEKEYILVNTISCRSLKIGENELYFLFYLYEKRQKNDSTSKNFRLTKSQQEFLEKKFNELGFLSEEISRGIQEKKKSKDLSKITLLRFNPEVLLNKVASINKYIFCRGTVMAMVCVNMLAFVLFGINKEEWLNNISLENLNISKSILLYLMILITLMIHELAHGVSCYFFGGRVKEMGVMLFYFSVALYCDVSSTYLFKNQGEKVIVILSGLIIQLMLGSLAIILYAIFNLFSYNLDIFLFFSVINLGIIILNLIPLIKLDGYWLFSQLVGITNLRDKSFQFCLSVLLPQYKTLNASYLPKERNIFKLYGMTALIFTFFLWGSTTFSFYNMIKKYNELASLIFVCILTLIMIIHVITIWNRYIRSMKEQLCLKNSRLE</sequence>
<feature type="transmembrane region" description="Helical" evidence="1">
    <location>
        <begin position="320"/>
        <end position="344"/>
    </location>
</feature>
<feature type="transmembrane region" description="Helical" evidence="1">
    <location>
        <begin position="189"/>
        <end position="210"/>
    </location>
</feature>
<dbReference type="GO" id="GO:0004222">
    <property type="term" value="F:metalloendopeptidase activity"/>
    <property type="evidence" value="ECO:0007669"/>
    <property type="project" value="InterPro"/>
</dbReference>
<evidence type="ECO:0008006" key="4">
    <source>
        <dbReference type="Google" id="ProtNLM"/>
    </source>
</evidence>
<dbReference type="AlphaFoldDB" id="A0A2A8HCK6"/>
<keyword evidence="1" id="KW-1133">Transmembrane helix</keyword>
<dbReference type="InterPro" id="IPR001193">
    <property type="entry name" value="MBTPS2"/>
</dbReference>
<feature type="transmembrane region" description="Helical" evidence="1">
    <location>
        <begin position="120"/>
        <end position="138"/>
    </location>
</feature>
<gene>
    <name evidence="2" type="ORF">CN585_18385</name>
</gene>
<organism evidence="2 3">
    <name type="scientific">Bacillus toyonensis</name>
    <dbReference type="NCBI Taxonomy" id="155322"/>
    <lineage>
        <taxon>Bacteria</taxon>
        <taxon>Bacillati</taxon>
        <taxon>Bacillota</taxon>
        <taxon>Bacilli</taxon>
        <taxon>Bacillales</taxon>
        <taxon>Bacillaceae</taxon>
        <taxon>Bacillus</taxon>
        <taxon>Bacillus cereus group</taxon>
    </lineage>
</organism>
<dbReference type="Proteomes" id="UP000220841">
    <property type="component" value="Unassembled WGS sequence"/>
</dbReference>
<evidence type="ECO:0000313" key="2">
    <source>
        <dbReference type="EMBL" id="PEQ03367.1"/>
    </source>
</evidence>
<dbReference type="GO" id="GO:0031293">
    <property type="term" value="P:membrane protein intracellular domain proteolysis"/>
    <property type="evidence" value="ECO:0007669"/>
    <property type="project" value="TreeGrafter"/>
</dbReference>
<reference evidence="2 3" key="1">
    <citation type="submission" date="2017-09" db="EMBL/GenBank/DDBJ databases">
        <title>Large-scale bioinformatics analysis of Bacillus genomes uncovers conserved roles of natural products in bacterial physiology.</title>
        <authorList>
            <consortium name="Agbiome Team Llc"/>
            <person name="Bleich R.M."/>
            <person name="Grubbs K.J."/>
            <person name="Santa Maria K.C."/>
            <person name="Allen S.E."/>
            <person name="Farag S."/>
            <person name="Shank E.A."/>
            <person name="Bowers A."/>
        </authorList>
    </citation>
    <scope>NUCLEOTIDE SEQUENCE [LARGE SCALE GENOMIC DNA]</scope>
    <source>
        <strain evidence="2 3">AFS021349</strain>
    </source>
</reference>
<keyword evidence="1" id="KW-0472">Membrane</keyword>
<protein>
    <recommendedName>
        <fullName evidence="4">Peptidase M50</fullName>
    </recommendedName>
</protein>
<evidence type="ECO:0000313" key="3">
    <source>
        <dbReference type="Proteomes" id="UP000220841"/>
    </source>
</evidence>
<feature type="transmembrane region" description="Helical" evidence="1">
    <location>
        <begin position="350"/>
        <end position="371"/>
    </location>
</feature>
<feature type="transmembrane region" description="Helical" evidence="1">
    <location>
        <begin position="217"/>
        <end position="244"/>
    </location>
</feature>
<proteinExistence type="predicted"/>
<keyword evidence="1" id="KW-0812">Transmembrane</keyword>